<dbReference type="Gene3D" id="3.30.450.40">
    <property type="match status" value="1"/>
</dbReference>
<sequence>MHQGQEDRLRVAAARAAFLERGSAGAGGGVRDLVAASWRRSRSAGVDAAEYRIAYHEDVDLDSRLVRCARPVIERLADEMVDVPLTIALSDAHARIVHRLDCSTAVGRLLDRVDFTAGFDFAEGGVGTNGIGTVFEAGASVSVVGAEHFTEALVAFACTGAPILDPVTGRIEGVLDVSSLAETWTPLVHTLVRRAAADIGSALLRDRGRAQQALFETFVRADARARQAVMAVGDSLTVNRRAQQLFTPAEQFTIHQHALFLMGRRDRVTDSVVLETGRTVRLRATRIVVGDEVAGIVLLLDEERAGSASAIPVPRREGGPPAGTAPLPPAAAGGRAPAWTAACAQITGALGRGQPLLVLGEPGTGKATLVTEIFAQAQPAGRVVTVEADTAFLVGLPDAGPALVVLRHLDRVGADGVEGLRAVLSALDRDGVDVAATLDAASAGADLPFQGVLGRFGTAVTLPPLRFRTGDLPLVVARLLSELAPDRRVRLHPEALRLLTRHPWPRNTAQVREALQLALVRRPVGEIRPEDLPGWCRAAATRTLRPIEVAERDAIVAALQECMGNRVQAAVALGMARSSLYRKIKSYGITEA</sequence>
<evidence type="ECO:0000256" key="3">
    <source>
        <dbReference type="ARBA" id="ARBA00023015"/>
    </source>
</evidence>
<evidence type="ECO:0000256" key="6">
    <source>
        <dbReference type="SAM" id="MobiDB-lite"/>
    </source>
</evidence>
<keyword evidence="9" id="KW-1185">Reference proteome</keyword>
<evidence type="ECO:0000256" key="1">
    <source>
        <dbReference type="ARBA" id="ARBA00022741"/>
    </source>
</evidence>
<dbReference type="InterPro" id="IPR003018">
    <property type="entry name" value="GAF"/>
</dbReference>
<keyword evidence="2" id="KW-0067">ATP-binding</keyword>
<feature type="region of interest" description="Disordered" evidence="6">
    <location>
        <begin position="311"/>
        <end position="332"/>
    </location>
</feature>
<dbReference type="PANTHER" id="PTHR32071:SF122">
    <property type="entry name" value="SIGMA FACTOR"/>
    <property type="match status" value="1"/>
</dbReference>
<dbReference type="AlphaFoldDB" id="A0A7K3W3P8"/>
<dbReference type="Pfam" id="PF02954">
    <property type="entry name" value="HTH_8"/>
    <property type="match status" value="1"/>
</dbReference>
<keyword evidence="1" id="KW-0547">Nucleotide-binding</keyword>
<evidence type="ECO:0000313" key="8">
    <source>
        <dbReference type="EMBL" id="NEK59506.1"/>
    </source>
</evidence>
<feature type="compositionally biased region" description="Low complexity" evidence="6">
    <location>
        <begin position="322"/>
        <end position="332"/>
    </location>
</feature>
<dbReference type="InterPro" id="IPR002197">
    <property type="entry name" value="HTH_Fis"/>
</dbReference>
<comment type="caution">
    <text evidence="8">The sequence shown here is derived from an EMBL/GenBank/DDBJ whole genome shotgun (WGS) entry which is preliminary data.</text>
</comment>
<keyword evidence="4" id="KW-0238">DNA-binding</keyword>
<name>A0A7K3W3P8_9ACTN</name>
<dbReference type="EMBL" id="JAAGWF010000018">
    <property type="protein sequence ID" value="NEK59506.1"/>
    <property type="molecule type" value="Genomic_DNA"/>
</dbReference>
<dbReference type="GO" id="GO:0005524">
    <property type="term" value="F:ATP binding"/>
    <property type="evidence" value="ECO:0007669"/>
    <property type="project" value="UniProtKB-KW"/>
</dbReference>
<evidence type="ECO:0000256" key="4">
    <source>
        <dbReference type="ARBA" id="ARBA00023125"/>
    </source>
</evidence>
<reference evidence="8 9" key="1">
    <citation type="submission" date="2020-02" db="EMBL/GenBank/DDBJ databases">
        <title>Geodermatophilus sabuli CPCC 205279 I12A-02694.</title>
        <authorList>
            <person name="Jiang Z."/>
        </authorList>
    </citation>
    <scope>NUCLEOTIDE SEQUENCE [LARGE SCALE GENOMIC DNA]</scope>
    <source>
        <strain evidence="8 9">I12A-02694</strain>
    </source>
</reference>
<dbReference type="RefSeq" id="WP_163482877.1">
    <property type="nucleotide sequence ID" value="NZ_JAAGWF010000018.1"/>
</dbReference>
<dbReference type="PROSITE" id="PS50045">
    <property type="entry name" value="SIGMA54_INTERACT_4"/>
    <property type="match status" value="1"/>
</dbReference>
<keyword evidence="3" id="KW-0805">Transcription regulation</keyword>
<dbReference type="InterPro" id="IPR027417">
    <property type="entry name" value="P-loop_NTPase"/>
</dbReference>
<dbReference type="Gene3D" id="1.10.10.60">
    <property type="entry name" value="Homeodomain-like"/>
    <property type="match status" value="1"/>
</dbReference>
<evidence type="ECO:0000313" key="9">
    <source>
        <dbReference type="Proteomes" id="UP000470246"/>
    </source>
</evidence>
<dbReference type="InterPro" id="IPR002078">
    <property type="entry name" value="Sigma_54_int"/>
</dbReference>
<keyword evidence="5" id="KW-0804">Transcription</keyword>
<evidence type="ECO:0000259" key="7">
    <source>
        <dbReference type="PROSITE" id="PS50045"/>
    </source>
</evidence>
<dbReference type="PANTHER" id="PTHR32071">
    <property type="entry name" value="TRANSCRIPTIONAL REGULATORY PROTEIN"/>
    <property type="match status" value="1"/>
</dbReference>
<gene>
    <name evidence="8" type="ORF">GCU56_16740</name>
</gene>
<dbReference type="Pfam" id="PF25601">
    <property type="entry name" value="AAA_lid_14"/>
    <property type="match status" value="1"/>
</dbReference>
<dbReference type="Proteomes" id="UP000470246">
    <property type="component" value="Unassembled WGS sequence"/>
</dbReference>
<dbReference type="InterPro" id="IPR009057">
    <property type="entry name" value="Homeodomain-like_sf"/>
</dbReference>
<organism evidence="8 9">
    <name type="scientific">Geodermatophilus sabuli</name>
    <dbReference type="NCBI Taxonomy" id="1564158"/>
    <lineage>
        <taxon>Bacteria</taxon>
        <taxon>Bacillati</taxon>
        <taxon>Actinomycetota</taxon>
        <taxon>Actinomycetes</taxon>
        <taxon>Geodermatophilales</taxon>
        <taxon>Geodermatophilaceae</taxon>
        <taxon>Geodermatophilus</taxon>
    </lineage>
</organism>
<dbReference type="GO" id="GO:0043565">
    <property type="term" value="F:sequence-specific DNA binding"/>
    <property type="evidence" value="ECO:0007669"/>
    <property type="project" value="InterPro"/>
</dbReference>
<dbReference type="SUPFAM" id="SSF52540">
    <property type="entry name" value="P-loop containing nucleoside triphosphate hydrolases"/>
    <property type="match status" value="1"/>
</dbReference>
<dbReference type="InterPro" id="IPR058031">
    <property type="entry name" value="AAA_lid_NorR"/>
</dbReference>
<evidence type="ECO:0000256" key="2">
    <source>
        <dbReference type="ARBA" id="ARBA00022840"/>
    </source>
</evidence>
<dbReference type="Pfam" id="PF01590">
    <property type="entry name" value="GAF"/>
    <property type="match status" value="1"/>
</dbReference>
<dbReference type="GO" id="GO:0006355">
    <property type="term" value="P:regulation of DNA-templated transcription"/>
    <property type="evidence" value="ECO:0007669"/>
    <property type="project" value="InterPro"/>
</dbReference>
<dbReference type="PRINTS" id="PR01590">
    <property type="entry name" value="HTHFIS"/>
</dbReference>
<feature type="domain" description="Sigma-54 factor interaction" evidence="7">
    <location>
        <begin position="460"/>
        <end position="520"/>
    </location>
</feature>
<dbReference type="InterPro" id="IPR029016">
    <property type="entry name" value="GAF-like_dom_sf"/>
</dbReference>
<dbReference type="SUPFAM" id="SSF46689">
    <property type="entry name" value="Homeodomain-like"/>
    <property type="match status" value="1"/>
</dbReference>
<accession>A0A7K3W3P8</accession>
<evidence type="ECO:0000256" key="5">
    <source>
        <dbReference type="ARBA" id="ARBA00023163"/>
    </source>
</evidence>
<dbReference type="Gene3D" id="1.10.8.60">
    <property type="match status" value="1"/>
</dbReference>
<proteinExistence type="predicted"/>
<protein>
    <submittedName>
        <fullName evidence="8">Fis family transcriptional regulator</fullName>
    </submittedName>
</protein>